<protein>
    <submittedName>
        <fullName evidence="1">Uncharacterized protein</fullName>
    </submittedName>
</protein>
<sequence length="102" mass="11632">MSDIAGRKVVQVAGMEFTVKELTVAEVRSMLKALDDQEVDVIGDFLLDGVRMRDLPVMTTLSESQLEGFLPTQLEEVVKHCKEMNRIFFAMEDRLSKLRAKR</sequence>
<dbReference type="OrthoDB" id="6981792at2"/>
<dbReference type="KEGG" id="pden:F1C79_27960"/>
<gene>
    <name evidence="1" type="ORF">F1C79_27960</name>
</gene>
<dbReference type="EMBL" id="CP043626">
    <property type="protein sequence ID" value="QEY75154.1"/>
    <property type="molecule type" value="Genomic_DNA"/>
</dbReference>
<reference evidence="1 2" key="1">
    <citation type="submission" date="2019-09" db="EMBL/GenBank/DDBJ databases">
        <title>Prosopis cineraria nodule microbiome.</title>
        <authorList>
            <person name="Chaluvadi S.R."/>
            <person name="Ali R."/>
            <person name="Wang X."/>
        </authorList>
    </citation>
    <scope>NUCLEOTIDE SEQUENCE [LARGE SCALE GENOMIC DNA]</scope>
    <source>
        <strain evidence="1 2">BG1</strain>
    </source>
</reference>
<evidence type="ECO:0000313" key="1">
    <source>
        <dbReference type="EMBL" id="QEY75154.1"/>
    </source>
</evidence>
<accession>A0A9X7N533</accession>
<name>A0A9X7N533_PSEDE</name>
<evidence type="ECO:0000313" key="2">
    <source>
        <dbReference type="Proteomes" id="UP000326659"/>
    </source>
</evidence>
<dbReference type="RefSeq" id="WP_151189224.1">
    <property type="nucleotide sequence ID" value="NZ_CP043626.1"/>
</dbReference>
<keyword evidence="2" id="KW-1185">Reference proteome</keyword>
<organism evidence="1 2">
    <name type="scientific">Pseudomonas denitrificans</name>
    <dbReference type="NCBI Taxonomy" id="43306"/>
    <lineage>
        <taxon>Bacteria</taxon>
        <taxon>Pseudomonadati</taxon>
        <taxon>Pseudomonadota</taxon>
        <taxon>Gammaproteobacteria</taxon>
        <taxon>Pseudomonadales</taxon>
        <taxon>Pseudomonadaceae</taxon>
        <taxon>Halopseudomonas</taxon>
    </lineage>
</organism>
<dbReference type="Proteomes" id="UP000326659">
    <property type="component" value="Chromosome"/>
</dbReference>
<dbReference type="AlphaFoldDB" id="A0A9X7N533"/>
<proteinExistence type="predicted"/>